<dbReference type="Proteomes" id="UP001596317">
    <property type="component" value="Unassembled WGS sequence"/>
</dbReference>
<comment type="caution">
    <text evidence="2">The sequence shown here is derived from an EMBL/GenBank/DDBJ whole genome shotgun (WGS) entry which is preliminary data.</text>
</comment>
<reference evidence="3" key="1">
    <citation type="journal article" date="2019" name="Int. J. Syst. Evol. Microbiol.">
        <title>The Global Catalogue of Microorganisms (GCM) 10K type strain sequencing project: providing services to taxonomists for standard genome sequencing and annotation.</title>
        <authorList>
            <consortium name="The Broad Institute Genomics Platform"/>
            <consortium name="The Broad Institute Genome Sequencing Center for Infectious Disease"/>
            <person name="Wu L."/>
            <person name="Ma J."/>
        </authorList>
    </citation>
    <scope>NUCLEOTIDE SEQUENCE [LARGE SCALE GENOMIC DNA]</scope>
    <source>
        <strain evidence="3">CCUG 63830</strain>
    </source>
</reference>
<protein>
    <submittedName>
        <fullName evidence="2">Uncharacterized protein</fullName>
    </submittedName>
</protein>
<proteinExistence type="predicted"/>
<keyword evidence="3" id="KW-1185">Reference proteome</keyword>
<dbReference type="EMBL" id="JBHSWB010000004">
    <property type="protein sequence ID" value="MFC6663636.1"/>
    <property type="molecule type" value="Genomic_DNA"/>
</dbReference>
<evidence type="ECO:0000313" key="2">
    <source>
        <dbReference type="EMBL" id="MFC6663636.1"/>
    </source>
</evidence>
<name>A0ABW1ZTE2_9DEIO</name>
<organism evidence="2 3">
    <name type="scientific">Deinococcus multiflagellatus</name>
    <dbReference type="NCBI Taxonomy" id="1656887"/>
    <lineage>
        <taxon>Bacteria</taxon>
        <taxon>Thermotogati</taxon>
        <taxon>Deinococcota</taxon>
        <taxon>Deinococci</taxon>
        <taxon>Deinococcales</taxon>
        <taxon>Deinococcaceae</taxon>
        <taxon>Deinococcus</taxon>
    </lineage>
</organism>
<evidence type="ECO:0000313" key="3">
    <source>
        <dbReference type="Proteomes" id="UP001596317"/>
    </source>
</evidence>
<evidence type="ECO:0000256" key="1">
    <source>
        <dbReference type="SAM" id="MobiDB-lite"/>
    </source>
</evidence>
<feature type="region of interest" description="Disordered" evidence="1">
    <location>
        <begin position="326"/>
        <end position="349"/>
    </location>
</feature>
<dbReference type="RefSeq" id="WP_224609810.1">
    <property type="nucleotide sequence ID" value="NZ_JAIQXV010000012.1"/>
</dbReference>
<gene>
    <name evidence="2" type="ORF">ACFP90_26855</name>
</gene>
<feature type="compositionally biased region" description="Basic and acidic residues" evidence="1">
    <location>
        <begin position="327"/>
        <end position="340"/>
    </location>
</feature>
<sequence length="786" mass="86669">MTNQNDRLYDAPGVRASISALLAQPATDAWQTVLRQVGREYRPLTDTQAHQMCLRLHEETCGAEERTRLRDTLGANCAPLALKAARDFASQFGGDWRAALAAAYEIMQVQLPNMRQSVSRRGVVTLVPTGYNAKKALVNLHGWLVLSFNTDMVKKAQQNRASANTTTTQDMAFAKQAWAASLDRLGNTFRPESALDARKTCIQRPDQRESRNGEWLTPTFLIEWDKLSVAVNFALRPVRREEVSFGVAGLRAVRQAAEAEVARLGARVRVTHTKAIQDLITKKGFSEEAAVKTVLNKLTEQPRRLLRTLAESPDILTVWLSGQTRPDSLDAGRDTDERSPAEQLQAPEQLRPQYAAAFAPADLHVARDLLAQTGAAALNVARVDLRRLIRTARQVDRERQAQQVWEEVCREAGVHCDTAARDARFLLHEVGGRWAETLSDEQISGIKALADEWNDGFEGQDRIPYLRLTLAFRRYGRHLGDAQAQWRDALRPLGITNRQARLIVETASASSPVRRPAHPAGTAPHLHRAYAAYRHDVNAERAFLDACKRAGVSFYAGKAIARQALSVTHLRFEETLGTAERARLTAAAPAVIAWTMHQEAALGVSDQVASRLNVTDLACAFHVYGQCSGGREQLEAHRATPEEVEILLAQDRSAARAARSARPQPGLNLSRRAVQHVAEQELLDLDRQGQVVTQALMALRVRMDTAAYVVDMQDAAAQYRALCTAHAHFLSCADAYERAADTGHLLLMAEASLACDDAVRYCEQVIAGDAVTVAAASARHITEFAA</sequence>
<accession>A0ABW1ZTE2</accession>